<keyword evidence="3" id="KW-1185">Reference proteome</keyword>
<evidence type="ECO:0000313" key="2">
    <source>
        <dbReference type="EMBL" id="TNV72000.1"/>
    </source>
</evidence>
<dbReference type="Proteomes" id="UP000785679">
    <property type="component" value="Unassembled WGS sequence"/>
</dbReference>
<name>A0A8J8NC99_HALGN</name>
<sequence length="142" mass="16031">MDVRDVLHHQSPARSHVAQNRPLPKGGPHLKIPGWNRFPESKEACAERNRRLIDKICGQYQDPETSDGQDKRILHIIVTHGYHVEMMGILHGGQKTFPEYCSKAGIAFHKQDSGKGKQLLFDGCSEHVTEQKSAIIELVDQE</sequence>
<dbReference type="AlphaFoldDB" id="A0A8J8NC99"/>
<feature type="region of interest" description="Disordered" evidence="1">
    <location>
        <begin position="1"/>
        <end position="34"/>
    </location>
</feature>
<evidence type="ECO:0000313" key="3">
    <source>
        <dbReference type="Proteomes" id="UP000785679"/>
    </source>
</evidence>
<evidence type="ECO:0000256" key="1">
    <source>
        <dbReference type="SAM" id="MobiDB-lite"/>
    </source>
</evidence>
<dbReference type="EMBL" id="RRYP01025017">
    <property type="protein sequence ID" value="TNV72000.1"/>
    <property type="molecule type" value="Genomic_DNA"/>
</dbReference>
<protein>
    <submittedName>
        <fullName evidence="2">Uncharacterized protein</fullName>
    </submittedName>
</protein>
<comment type="caution">
    <text evidence="2">The sequence shown here is derived from an EMBL/GenBank/DDBJ whole genome shotgun (WGS) entry which is preliminary data.</text>
</comment>
<proteinExistence type="predicted"/>
<reference evidence="2" key="1">
    <citation type="submission" date="2019-06" db="EMBL/GenBank/DDBJ databases">
        <authorList>
            <person name="Zheng W."/>
        </authorList>
    </citation>
    <scope>NUCLEOTIDE SEQUENCE</scope>
    <source>
        <strain evidence="2">QDHG01</strain>
    </source>
</reference>
<gene>
    <name evidence="2" type="ORF">FGO68_gene4346</name>
</gene>
<accession>A0A8J8NC99</accession>
<organism evidence="2 3">
    <name type="scientific">Halteria grandinella</name>
    <dbReference type="NCBI Taxonomy" id="5974"/>
    <lineage>
        <taxon>Eukaryota</taxon>
        <taxon>Sar</taxon>
        <taxon>Alveolata</taxon>
        <taxon>Ciliophora</taxon>
        <taxon>Intramacronucleata</taxon>
        <taxon>Spirotrichea</taxon>
        <taxon>Stichotrichia</taxon>
        <taxon>Sporadotrichida</taxon>
        <taxon>Halteriidae</taxon>
        <taxon>Halteria</taxon>
    </lineage>
</organism>